<dbReference type="CDD" id="cd03794">
    <property type="entry name" value="GT4_WbuB-like"/>
    <property type="match status" value="1"/>
</dbReference>
<dbReference type="SUPFAM" id="SSF53756">
    <property type="entry name" value="UDP-Glycosyltransferase/glycogen phosphorylase"/>
    <property type="match status" value="1"/>
</dbReference>
<dbReference type="RefSeq" id="WP_133277749.1">
    <property type="nucleotide sequence ID" value="NZ_CP037933.1"/>
</dbReference>
<dbReference type="OrthoDB" id="9794575at2"/>
<dbReference type="GO" id="GO:0016757">
    <property type="term" value="F:glycosyltransferase activity"/>
    <property type="evidence" value="ECO:0007669"/>
    <property type="project" value="TreeGrafter"/>
</dbReference>
<dbReference type="Gene3D" id="3.40.50.2000">
    <property type="entry name" value="Glycogen Phosphorylase B"/>
    <property type="match status" value="2"/>
</dbReference>
<name>A0A4P6YD86_9FLAO</name>
<dbReference type="PANTHER" id="PTHR46401">
    <property type="entry name" value="GLYCOSYLTRANSFERASE WBBK-RELATED"/>
    <property type="match status" value="1"/>
</dbReference>
<protein>
    <submittedName>
        <fullName evidence="3">Glycosyl transferase family 1</fullName>
    </submittedName>
</protein>
<dbReference type="InterPro" id="IPR028098">
    <property type="entry name" value="Glyco_trans_4-like_N"/>
</dbReference>
<evidence type="ECO:0000259" key="2">
    <source>
        <dbReference type="Pfam" id="PF13439"/>
    </source>
</evidence>
<sequence>MKSNLVDNLEIPPSGARGLKLLIITYYWPPAGGPGVQRWLKFVKYLPDFGVQPIVFIPENPTYPIVDENLIHEVSNKVIILKHKIFEPYQLASFLSKNKTKKISSGIIPNQKKQSFLDKAFLWIRGNLFIPDARVFWVKPSVEFLENYIKENEIDTIVTSGPPHSLHLIGLELKQKLNLKWFADFRDPWTTIGYHKSLRLSNYAAKKHKSLEYKVLNSADTIIVTSNTTKTEFQAITTKPIEVITNGYDTENVAKQTLDTKFTLAHIGSFLSERNPKLLWEGLVELIHEVPDFKTHLEIKLIGAVSQEVLETISQFDLNPYLNNLGYVSHSEAIAHQRKSQVLLLIEINSEDTKSIIPGKLFEYMVSGRPIVAIGPKGSDFAEIITTTNTGVFFDYSEKMKLKSVLLGYYNQYLEGRLQSNAVGLQQYSRKSLTKKLVQLLTSNL</sequence>
<dbReference type="KEGG" id="fnk:E1750_16080"/>
<feature type="domain" description="Glycosyltransferase subfamily 4-like N-terminal" evidence="2">
    <location>
        <begin position="129"/>
        <end position="251"/>
    </location>
</feature>
<evidence type="ECO:0000313" key="3">
    <source>
        <dbReference type="EMBL" id="QBN20248.1"/>
    </source>
</evidence>
<dbReference type="GO" id="GO:0009103">
    <property type="term" value="P:lipopolysaccharide biosynthetic process"/>
    <property type="evidence" value="ECO:0007669"/>
    <property type="project" value="TreeGrafter"/>
</dbReference>
<dbReference type="EMBL" id="CP037933">
    <property type="protein sequence ID" value="QBN20248.1"/>
    <property type="molecule type" value="Genomic_DNA"/>
</dbReference>
<keyword evidence="4" id="KW-1185">Reference proteome</keyword>
<organism evidence="3 4">
    <name type="scientific">Flavobacterium nackdongense</name>
    <dbReference type="NCBI Taxonomy" id="2547394"/>
    <lineage>
        <taxon>Bacteria</taxon>
        <taxon>Pseudomonadati</taxon>
        <taxon>Bacteroidota</taxon>
        <taxon>Flavobacteriia</taxon>
        <taxon>Flavobacteriales</taxon>
        <taxon>Flavobacteriaceae</taxon>
        <taxon>Flavobacterium</taxon>
    </lineage>
</organism>
<dbReference type="PANTHER" id="PTHR46401:SF2">
    <property type="entry name" value="GLYCOSYLTRANSFERASE WBBK-RELATED"/>
    <property type="match status" value="1"/>
</dbReference>
<gene>
    <name evidence="3" type="ORF">E1750_16080</name>
</gene>
<dbReference type="AlphaFoldDB" id="A0A4P6YD86"/>
<evidence type="ECO:0000256" key="1">
    <source>
        <dbReference type="ARBA" id="ARBA00022679"/>
    </source>
</evidence>
<keyword evidence="1 3" id="KW-0808">Transferase</keyword>
<proteinExistence type="predicted"/>
<evidence type="ECO:0000313" key="4">
    <source>
        <dbReference type="Proteomes" id="UP000291124"/>
    </source>
</evidence>
<dbReference type="Proteomes" id="UP000291124">
    <property type="component" value="Chromosome"/>
</dbReference>
<reference evidence="4" key="1">
    <citation type="submission" date="2019-03" db="EMBL/GenBank/DDBJ databases">
        <title>Flavobacterium sp.</title>
        <authorList>
            <person name="Kim H."/>
        </authorList>
    </citation>
    <scope>NUCLEOTIDE SEQUENCE [LARGE SCALE GENOMIC DNA]</scope>
    <source>
        <strain evidence="4">GS13</strain>
    </source>
</reference>
<dbReference type="Pfam" id="PF13439">
    <property type="entry name" value="Glyco_transf_4"/>
    <property type="match status" value="1"/>
</dbReference>
<accession>A0A4P6YD86</accession>